<evidence type="ECO:0000313" key="4">
    <source>
        <dbReference type="Proteomes" id="UP000054007"/>
    </source>
</evidence>
<protein>
    <recommendedName>
        <fullName evidence="5">Methyltransferase</fullName>
    </recommendedName>
</protein>
<dbReference type="PANTHER" id="PTHR34598">
    <property type="entry name" value="BLL6449 PROTEIN"/>
    <property type="match status" value="1"/>
</dbReference>
<gene>
    <name evidence="3" type="ORF">CYLTODRAFT_423512</name>
</gene>
<dbReference type="EMBL" id="KN880557">
    <property type="protein sequence ID" value="KIY66356.1"/>
    <property type="molecule type" value="Genomic_DNA"/>
</dbReference>
<dbReference type="PANTHER" id="PTHR34598:SF3">
    <property type="entry name" value="OXIDOREDUCTASE AN1597"/>
    <property type="match status" value="1"/>
</dbReference>
<keyword evidence="4" id="KW-1185">Reference proteome</keyword>
<dbReference type="OrthoDB" id="412788at2759"/>
<dbReference type="Proteomes" id="UP000054007">
    <property type="component" value="Unassembled WGS sequence"/>
</dbReference>
<evidence type="ECO:0000313" key="3">
    <source>
        <dbReference type="EMBL" id="KIY66356.1"/>
    </source>
</evidence>
<dbReference type="STRING" id="1314674.A0A0D7BA11"/>
<evidence type="ECO:0000256" key="1">
    <source>
        <dbReference type="ARBA" id="ARBA00023604"/>
    </source>
</evidence>
<accession>A0A0D7BA11</accession>
<feature type="region of interest" description="Disordered" evidence="2">
    <location>
        <begin position="125"/>
        <end position="145"/>
    </location>
</feature>
<dbReference type="NCBIfam" id="NF041278">
    <property type="entry name" value="CmcJ_NvfI_EfuI"/>
    <property type="match status" value="1"/>
</dbReference>
<evidence type="ECO:0008006" key="5">
    <source>
        <dbReference type="Google" id="ProtNLM"/>
    </source>
</evidence>
<evidence type="ECO:0000256" key="2">
    <source>
        <dbReference type="SAM" id="MobiDB-lite"/>
    </source>
</evidence>
<dbReference type="InterPro" id="IPR044053">
    <property type="entry name" value="AsaB-like"/>
</dbReference>
<reference evidence="3 4" key="1">
    <citation type="journal article" date="2015" name="Fungal Genet. Biol.">
        <title>Evolution of novel wood decay mechanisms in Agaricales revealed by the genome sequences of Fistulina hepatica and Cylindrobasidium torrendii.</title>
        <authorList>
            <person name="Floudas D."/>
            <person name="Held B.W."/>
            <person name="Riley R."/>
            <person name="Nagy L.G."/>
            <person name="Koehler G."/>
            <person name="Ransdell A.S."/>
            <person name="Younus H."/>
            <person name="Chow J."/>
            <person name="Chiniquy J."/>
            <person name="Lipzen A."/>
            <person name="Tritt A."/>
            <person name="Sun H."/>
            <person name="Haridas S."/>
            <person name="LaButti K."/>
            <person name="Ohm R.A."/>
            <person name="Kues U."/>
            <person name="Blanchette R.A."/>
            <person name="Grigoriev I.V."/>
            <person name="Minto R.E."/>
            <person name="Hibbett D.S."/>
        </authorList>
    </citation>
    <scope>NUCLEOTIDE SEQUENCE [LARGE SCALE GENOMIC DNA]</scope>
    <source>
        <strain evidence="3 4">FP15055 ss-10</strain>
    </source>
</reference>
<comment type="similarity">
    <text evidence="1">Belongs to the asaB hydroxylase/desaturase family.</text>
</comment>
<name>A0A0D7BA11_9AGAR</name>
<proteinExistence type="inferred from homology"/>
<sequence length="279" mass="31998">MSYTTTGPSTSTEAEIPFGALPENGERAWANINADATGQRLRNYEMVPHTIPIQNWRESKDIALDVTGFQLGTRPTNFIKDGEVDVENYYQESINLIKEITGATRVELFDHTIRRRRPEVLEDTPDKRQPVASAHVDQTPKSAEARVHRHLPAEDVPKLLANRYQLINLWRPIRHPAWDWPLALCDYRSVDAQKDVQPVALIYPDREGETYSVQFNPNQRWGYFRGMSPDEFVLIKCFDSIRDGSVAQFTPHTGFADPKTPQDAPFRESIELRALVFYD</sequence>
<dbReference type="GO" id="GO:0016491">
    <property type="term" value="F:oxidoreductase activity"/>
    <property type="evidence" value="ECO:0007669"/>
    <property type="project" value="InterPro"/>
</dbReference>
<organism evidence="3 4">
    <name type="scientific">Cylindrobasidium torrendii FP15055 ss-10</name>
    <dbReference type="NCBI Taxonomy" id="1314674"/>
    <lineage>
        <taxon>Eukaryota</taxon>
        <taxon>Fungi</taxon>
        <taxon>Dikarya</taxon>
        <taxon>Basidiomycota</taxon>
        <taxon>Agaricomycotina</taxon>
        <taxon>Agaricomycetes</taxon>
        <taxon>Agaricomycetidae</taxon>
        <taxon>Agaricales</taxon>
        <taxon>Marasmiineae</taxon>
        <taxon>Physalacriaceae</taxon>
        <taxon>Cylindrobasidium</taxon>
    </lineage>
</organism>
<dbReference type="AlphaFoldDB" id="A0A0D7BA11"/>